<comment type="caution">
    <text evidence="1">The sequence shown here is derived from an EMBL/GenBank/DDBJ whole genome shotgun (WGS) entry which is preliminary data.</text>
</comment>
<dbReference type="EMBL" id="JAJSOW010000105">
    <property type="protein sequence ID" value="KAI9165822.1"/>
    <property type="molecule type" value="Genomic_DNA"/>
</dbReference>
<evidence type="ECO:0000313" key="2">
    <source>
        <dbReference type="Proteomes" id="UP001064489"/>
    </source>
</evidence>
<gene>
    <name evidence="1" type="ORF">LWI28_021121</name>
</gene>
<dbReference type="AlphaFoldDB" id="A0AAD5IK06"/>
<organism evidence="1 2">
    <name type="scientific">Acer negundo</name>
    <name type="common">Box elder</name>
    <dbReference type="NCBI Taxonomy" id="4023"/>
    <lineage>
        <taxon>Eukaryota</taxon>
        <taxon>Viridiplantae</taxon>
        <taxon>Streptophyta</taxon>
        <taxon>Embryophyta</taxon>
        <taxon>Tracheophyta</taxon>
        <taxon>Spermatophyta</taxon>
        <taxon>Magnoliopsida</taxon>
        <taxon>eudicotyledons</taxon>
        <taxon>Gunneridae</taxon>
        <taxon>Pentapetalae</taxon>
        <taxon>rosids</taxon>
        <taxon>malvids</taxon>
        <taxon>Sapindales</taxon>
        <taxon>Sapindaceae</taxon>
        <taxon>Hippocastanoideae</taxon>
        <taxon>Acereae</taxon>
        <taxon>Acer</taxon>
    </lineage>
</organism>
<keyword evidence="2" id="KW-1185">Reference proteome</keyword>
<name>A0AAD5IK06_ACENE</name>
<accession>A0AAD5IK06</accession>
<reference evidence="1" key="1">
    <citation type="journal article" date="2022" name="Plant J.">
        <title>Strategies of tolerance reflected in two North American maple genomes.</title>
        <authorList>
            <person name="McEvoy S.L."/>
            <person name="Sezen U.U."/>
            <person name="Trouern-Trend A."/>
            <person name="McMahon S.M."/>
            <person name="Schaberg P.G."/>
            <person name="Yang J."/>
            <person name="Wegrzyn J.L."/>
            <person name="Swenson N.G."/>
        </authorList>
    </citation>
    <scope>NUCLEOTIDE SEQUENCE</scope>
    <source>
        <strain evidence="1">91603</strain>
    </source>
</reference>
<dbReference type="Proteomes" id="UP001064489">
    <property type="component" value="Chromosome 10"/>
</dbReference>
<protein>
    <submittedName>
        <fullName evidence="1">Uncharacterized protein</fullName>
    </submittedName>
</protein>
<proteinExistence type="predicted"/>
<evidence type="ECO:0000313" key="1">
    <source>
        <dbReference type="EMBL" id="KAI9165822.1"/>
    </source>
</evidence>
<sequence length="278" mass="31287">MGRVENPMLGESLLTNEEMNFTKGLHQVFIDVEEENMGSSAKGKAVTTQEGIGSITLMGLEDNPVGDLADRKKKEKWKRWAREGDADRISGSFWITFSVSKTSLAGSLLIDVRKTKKSATHVGQGSGRRSRRASNMPHCVQNEEFPDRLEYFKIVVEEFYSSMVLEDFQRSSIMLGVDFGFDPFYSGIGLAGEGTSRQAEQDPEQTVFEQDVMEFMDFDQMPPPSQEPSKGVPWQTLLDRISNLKTEILENRKQIADGNIETIGIFVDVWDNITGLRK</sequence>
<reference evidence="1" key="2">
    <citation type="submission" date="2023-02" db="EMBL/GenBank/DDBJ databases">
        <authorList>
            <person name="Swenson N.G."/>
            <person name="Wegrzyn J.L."/>
            <person name="Mcevoy S.L."/>
        </authorList>
    </citation>
    <scope>NUCLEOTIDE SEQUENCE</scope>
    <source>
        <strain evidence="1">91603</strain>
        <tissue evidence="1">Leaf</tissue>
    </source>
</reference>